<dbReference type="GeneID" id="41321389"/>
<dbReference type="Proteomes" id="UP000273278">
    <property type="component" value="Chromosome"/>
</dbReference>
<dbReference type="OMA" id="CRQTLNN"/>
<evidence type="ECO:0000313" key="7">
    <source>
        <dbReference type="EMBL" id="AYQ54762.1"/>
    </source>
</evidence>
<dbReference type="FunFam" id="3.40.1490.10:FF:000001">
    <property type="entry name" value="Peptidyl-tRNA hydrolase 2"/>
    <property type="match status" value="1"/>
</dbReference>
<dbReference type="RefSeq" id="WP_015504486.1">
    <property type="nucleotide sequence ID" value="NZ_CP017686.1"/>
</dbReference>
<dbReference type="EMBL" id="CP017686">
    <property type="protein sequence ID" value="AYQ54762.1"/>
    <property type="molecule type" value="Genomic_DNA"/>
</dbReference>
<dbReference type="PANTHER" id="PTHR12649:SF11">
    <property type="entry name" value="PEPTIDYL-TRNA HYDROLASE 2, MITOCHONDRIAL"/>
    <property type="match status" value="1"/>
</dbReference>
<evidence type="ECO:0000256" key="3">
    <source>
        <dbReference type="ARBA" id="ARBA00022801"/>
    </source>
</evidence>
<dbReference type="InterPro" id="IPR002833">
    <property type="entry name" value="PTH2"/>
</dbReference>
<dbReference type="Gene3D" id="3.40.1490.10">
    <property type="entry name" value="Bit1"/>
    <property type="match status" value="1"/>
</dbReference>
<dbReference type="EC" id="3.1.1.29" evidence="2"/>
<dbReference type="InterPro" id="IPR023476">
    <property type="entry name" value="Pep_tRNA_hydro_II_dom_sf"/>
</dbReference>
<comment type="similarity">
    <text evidence="4">Belongs to the PTH2 family.</text>
</comment>
<dbReference type="SUPFAM" id="SSF102462">
    <property type="entry name" value="Peptidyl-tRNA hydrolase II"/>
    <property type="match status" value="1"/>
</dbReference>
<evidence type="ECO:0000256" key="5">
    <source>
        <dbReference type="ARBA" id="ARBA00048707"/>
    </source>
</evidence>
<evidence type="ECO:0000256" key="2">
    <source>
        <dbReference type="ARBA" id="ARBA00013260"/>
    </source>
</evidence>
<evidence type="ECO:0000256" key="6">
    <source>
        <dbReference type="ARBA" id="ARBA00050038"/>
    </source>
</evidence>
<dbReference type="GO" id="GO:0004045">
    <property type="term" value="F:peptidyl-tRNA hydrolase activity"/>
    <property type="evidence" value="ECO:0007669"/>
    <property type="project" value="UniProtKB-EC"/>
</dbReference>
<comment type="catalytic activity">
    <reaction evidence="5">
        <text>an N-acyl-L-alpha-aminoacyl-tRNA + H2O = an N-acyl-L-amino acid + a tRNA + H(+)</text>
        <dbReference type="Rhea" id="RHEA:54448"/>
        <dbReference type="Rhea" id="RHEA-COMP:10123"/>
        <dbReference type="Rhea" id="RHEA-COMP:13883"/>
        <dbReference type="ChEBI" id="CHEBI:15377"/>
        <dbReference type="ChEBI" id="CHEBI:15378"/>
        <dbReference type="ChEBI" id="CHEBI:59874"/>
        <dbReference type="ChEBI" id="CHEBI:78442"/>
        <dbReference type="ChEBI" id="CHEBI:138191"/>
        <dbReference type="EC" id="3.1.1.29"/>
    </reaction>
</comment>
<evidence type="ECO:0000256" key="4">
    <source>
        <dbReference type="ARBA" id="ARBA00038050"/>
    </source>
</evidence>
<comment type="function">
    <text evidence="1">The natural substrate for this enzyme may be peptidyl-tRNAs which drop off the ribosome during protein synthesis.</text>
</comment>
<dbReference type="GO" id="GO:0005829">
    <property type="term" value="C:cytosol"/>
    <property type="evidence" value="ECO:0007669"/>
    <property type="project" value="TreeGrafter"/>
</dbReference>
<evidence type="ECO:0000256" key="1">
    <source>
        <dbReference type="ARBA" id="ARBA00003043"/>
    </source>
</evidence>
<name>A0A3G3IGW1_9ARCH</name>
<evidence type="ECO:0000313" key="8">
    <source>
        <dbReference type="Proteomes" id="UP000273278"/>
    </source>
</evidence>
<sequence>MTQIDVTEVMKLVVVMRHDLGMSKGKIASQACHAAVACALDAEKNCPEAFAKWEACGRRVVILRADSLGELEDVLKRAPGKGVFASLMVDAGLTQVAPMTPTCVGLGPDTDMAIDEVTEGLRLF</sequence>
<dbReference type="Pfam" id="PF01981">
    <property type="entry name" value="PTH2"/>
    <property type="match status" value="1"/>
</dbReference>
<reference evidence="7 8" key="1">
    <citation type="submission" date="2016-10" db="EMBL/GenBank/DDBJ databases">
        <title>Complete genome of the TMA-utilizing, human hosted archaeon Methanomethylophilus alvus Gen. nov, sp. nov., strain Mx-05, derived from a pure culture.</title>
        <authorList>
            <person name="Brugere J.-F."/>
            <person name="Ben Hania W."/>
            <person name="Chaudhary P.P."/>
            <person name="Gaci N."/>
            <person name="Borrel G."/>
            <person name="Cao Van Tuat L."/>
            <person name="Fardeau M.-L."/>
            <person name="Harris H.M.B."/>
            <person name="O'Toole P.W."/>
            <person name="Ollivier B."/>
        </authorList>
    </citation>
    <scope>NUCLEOTIDE SEQUENCE [LARGE SCALE GENOMIC DNA]</scope>
    <source>
        <strain evidence="7 8">Mx-05</strain>
    </source>
</reference>
<dbReference type="PANTHER" id="PTHR12649">
    <property type="entry name" value="PEPTIDYL-TRNA HYDROLASE 2"/>
    <property type="match status" value="1"/>
</dbReference>
<protein>
    <recommendedName>
        <fullName evidence="6">Peptidyl-tRNA hydrolase</fullName>
        <ecNumber evidence="2">3.1.1.29</ecNumber>
    </recommendedName>
</protein>
<dbReference type="AlphaFoldDB" id="A0A3G3IGW1"/>
<keyword evidence="3 7" id="KW-0378">Hydrolase</keyword>
<gene>
    <name evidence="7" type="ORF">BKD89_02935</name>
</gene>
<organism evidence="7 8">
    <name type="scientific">Methanomethylophilus alvi</name>
    <dbReference type="NCBI Taxonomy" id="1291540"/>
    <lineage>
        <taxon>Archaea</taxon>
        <taxon>Methanobacteriati</taxon>
        <taxon>Thermoplasmatota</taxon>
        <taxon>Thermoplasmata</taxon>
        <taxon>Methanomassiliicoccales</taxon>
        <taxon>Methanomethylophilaceae</taxon>
        <taxon>Methanomethylophilus</taxon>
    </lineage>
</organism>
<accession>A0A3G3IGW1</accession>
<proteinExistence type="inferred from homology"/>
<dbReference type="NCBIfam" id="TIGR00283">
    <property type="entry name" value="arch_pth2"/>
    <property type="match status" value="1"/>
</dbReference>